<dbReference type="SUPFAM" id="SSF52172">
    <property type="entry name" value="CheY-like"/>
    <property type="match status" value="1"/>
</dbReference>
<gene>
    <name evidence="4" type="ORF">B9Z37_13180</name>
</gene>
<dbReference type="EMBL" id="NESN01000005">
    <property type="protein sequence ID" value="PUE52020.1"/>
    <property type="molecule type" value="Genomic_DNA"/>
</dbReference>
<dbReference type="SMART" id="SM00448">
    <property type="entry name" value="REC"/>
    <property type="match status" value="1"/>
</dbReference>
<dbReference type="InterPro" id="IPR050595">
    <property type="entry name" value="Bact_response_regulator"/>
</dbReference>
<evidence type="ECO:0000313" key="4">
    <source>
        <dbReference type="EMBL" id="PUE52020.1"/>
    </source>
</evidence>
<accession>A0A315E280</accession>
<dbReference type="OrthoDB" id="8964771at2"/>
<evidence type="ECO:0000256" key="1">
    <source>
        <dbReference type="ARBA" id="ARBA00022553"/>
    </source>
</evidence>
<dbReference type="RefSeq" id="WP_108313472.1">
    <property type="nucleotide sequence ID" value="NZ_NESN01000005.1"/>
</dbReference>
<dbReference type="PROSITE" id="PS50110">
    <property type="entry name" value="RESPONSE_REGULATORY"/>
    <property type="match status" value="1"/>
</dbReference>
<sequence>MRKPGLVHVVDDNTDIRRMLALVLESQGYTVCLHDGGAAYLASPPSDAPHVMLLDVRMPGMSGLELHAKLKESGNDIPVIFMSGESQAHETQAANSLGAVHFLWKPFNTQEMLTVIDQTLTGQPAP</sequence>
<dbReference type="Proteomes" id="UP000250790">
    <property type="component" value="Unassembled WGS sequence"/>
</dbReference>
<protein>
    <recommendedName>
        <fullName evidence="3">Response regulatory domain-containing protein</fullName>
    </recommendedName>
</protein>
<dbReference type="Pfam" id="PF00072">
    <property type="entry name" value="Response_reg"/>
    <property type="match status" value="1"/>
</dbReference>
<dbReference type="PANTHER" id="PTHR44591:SF3">
    <property type="entry name" value="RESPONSE REGULATORY DOMAIN-CONTAINING PROTEIN"/>
    <property type="match status" value="1"/>
</dbReference>
<evidence type="ECO:0000313" key="5">
    <source>
        <dbReference type="Proteomes" id="UP000250790"/>
    </source>
</evidence>
<dbReference type="PANTHER" id="PTHR44591">
    <property type="entry name" value="STRESS RESPONSE REGULATOR PROTEIN 1"/>
    <property type="match status" value="1"/>
</dbReference>
<dbReference type="InterPro" id="IPR001789">
    <property type="entry name" value="Sig_transdc_resp-reg_receiver"/>
</dbReference>
<dbReference type="InterPro" id="IPR011006">
    <property type="entry name" value="CheY-like_superfamily"/>
</dbReference>
<feature type="modified residue" description="4-aspartylphosphate" evidence="2">
    <location>
        <position position="55"/>
    </location>
</feature>
<dbReference type="GO" id="GO:0000160">
    <property type="term" value="P:phosphorelay signal transduction system"/>
    <property type="evidence" value="ECO:0007669"/>
    <property type="project" value="InterPro"/>
</dbReference>
<dbReference type="AlphaFoldDB" id="A0A315E280"/>
<name>A0A315E280_9BURK</name>
<dbReference type="Gene3D" id="3.40.50.2300">
    <property type="match status" value="1"/>
</dbReference>
<feature type="domain" description="Response regulatory" evidence="3">
    <location>
        <begin position="6"/>
        <end position="120"/>
    </location>
</feature>
<evidence type="ECO:0000259" key="3">
    <source>
        <dbReference type="PROSITE" id="PS50110"/>
    </source>
</evidence>
<keyword evidence="5" id="KW-1185">Reference proteome</keyword>
<evidence type="ECO:0000256" key="2">
    <source>
        <dbReference type="PROSITE-ProRule" id="PRU00169"/>
    </source>
</evidence>
<organism evidence="4 5">
    <name type="scientific">Limnohabitans parvus II-B4</name>
    <dbReference type="NCBI Taxonomy" id="1293052"/>
    <lineage>
        <taxon>Bacteria</taxon>
        <taxon>Pseudomonadati</taxon>
        <taxon>Pseudomonadota</taxon>
        <taxon>Betaproteobacteria</taxon>
        <taxon>Burkholderiales</taxon>
        <taxon>Comamonadaceae</taxon>
        <taxon>Limnohabitans</taxon>
    </lineage>
</organism>
<keyword evidence="1 2" id="KW-0597">Phosphoprotein</keyword>
<comment type="caution">
    <text evidence="4">The sequence shown here is derived from an EMBL/GenBank/DDBJ whole genome shotgun (WGS) entry which is preliminary data.</text>
</comment>
<proteinExistence type="predicted"/>
<reference evidence="4 5" key="1">
    <citation type="submission" date="2017-04" db="EMBL/GenBank/DDBJ databases">
        <title>Unexpected and diverse lifestyles within the genus Limnohabitans.</title>
        <authorList>
            <person name="Kasalicky V."/>
            <person name="Mehrshad M."/>
            <person name="Andrei S.-A."/>
            <person name="Salcher M."/>
            <person name="Kratochvilova H."/>
            <person name="Simek K."/>
            <person name="Ghai R."/>
        </authorList>
    </citation>
    <scope>NUCLEOTIDE SEQUENCE [LARGE SCALE GENOMIC DNA]</scope>
    <source>
        <strain evidence="4 5">II-B4</strain>
    </source>
</reference>